<gene>
    <name evidence="1" type="ORF">BRAA02T04838Z</name>
</gene>
<reference evidence="1" key="1">
    <citation type="submission" date="2018-11" db="EMBL/GenBank/DDBJ databases">
        <authorList>
            <consortium name="Genoscope - CEA"/>
            <person name="William W."/>
        </authorList>
    </citation>
    <scope>NUCLEOTIDE SEQUENCE</scope>
</reference>
<dbReference type="AlphaFoldDB" id="A0A3P5ZV38"/>
<name>A0A3P5ZV38_BRACM</name>
<sequence>MTIPQNKLSLNSGKDRCVAAARCVASGSGYASAMELITPEEEKYGNSWNALRKKQSWVMMMGETLKITTEEQRF</sequence>
<proteinExistence type="predicted"/>
<accession>A0A3P5ZV38</accession>
<evidence type="ECO:0000313" key="1">
    <source>
        <dbReference type="EMBL" id="VDC84676.1"/>
    </source>
</evidence>
<organism evidence="1">
    <name type="scientific">Brassica campestris</name>
    <name type="common">Field mustard</name>
    <dbReference type="NCBI Taxonomy" id="3711"/>
    <lineage>
        <taxon>Eukaryota</taxon>
        <taxon>Viridiplantae</taxon>
        <taxon>Streptophyta</taxon>
        <taxon>Embryophyta</taxon>
        <taxon>Tracheophyta</taxon>
        <taxon>Spermatophyta</taxon>
        <taxon>Magnoliopsida</taxon>
        <taxon>eudicotyledons</taxon>
        <taxon>Gunneridae</taxon>
        <taxon>Pentapetalae</taxon>
        <taxon>rosids</taxon>
        <taxon>malvids</taxon>
        <taxon>Brassicales</taxon>
        <taxon>Brassicaceae</taxon>
        <taxon>Brassiceae</taxon>
        <taxon>Brassica</taxon>
    </lineage>
</organism>
<protein>
    <submittedName>
        <fullName evidence="1">Uncharacterized protein</fullName>
    </submittedName>
</protein>
<dbReference type="EMBL" id="LR031573">
    <property type="protein sequence ID" value="VDC84676.1"/>
    <property type="molecule type" value="Genomic_DNA"/>
</dbReference>